<protein>
    <submittedName>
        <fullName evidence="1">Uncharacterized protein</fullName>
    </submittedName>
</protein>
<organism evidence="1 2">
    <name type="scientific">Mycolicibacterium setense</name>
    <dbReference type="NCBI Taxonomy" id="431269"/>
    <lineage>
        <taxon>Bacteria</taxon>
        <taxon>Bacillati</taxon>
        <taxon>Actinomycetota</taxon>
        <taxon>Actinomycetes</taxon>
        <taxon>Mycobacteriales</taxon>
        <taxon>Mycobacteriaceae</taxon>
        <taxon>Mycolicibacterium</taxon>
    </lineage>
</organism>
<comment type="caution">
    <text evidence="1">The sequence shown here is derived from an EMBL/GenBank/DDBJ whole genome shotgun (WGS) entry which is preliminary data.</text>
</comment>
<evidence type="ECO:0000313" key="1">
    <source>
        <dbReference type="EMBL" id="KHO27633.1"/>
    </source>
</evidence>
<dbReference type="Proteomes" id="UP000031004">
    <property type="component" value="Unassembled WGS sequence"/>
</dbReference>
<evidence type="ECO:0000313" key="2">
    <source>
        <dbReference type="Proteomes" id="UP000031004"/>
    </source>
</evidence>
<keyword evidence="2" id="KW-1185">Reference proteome</keyword>
<accession>A0ABR4YZK8</accession>
<gene>
    <name evidence="1" type="ORF">QQ44_08215</name>
</gene>
<name>A0ABR4YZK8_9MYCO</name>
<sequence>MELQVQPVPTMLERLDVIGVDYSVSAADITDWLNNPQFTPYPALADSLLNLFDGKHLRRPVYLDVIAFNYESSPGNPSPRRVDDVDAGVLKAAVVEGSNNRYGEAVSNFQELLAP</sequence>
<reference evidence="1 2" key="1">
    <citation type="submission" date="2014-11" db="EMBL/GenBank/DDBJ databases">
        <title>Mycobacterium setense Manresensis Genome.</title>
        <authorList>
            <person name="Rech G."/>
            <person name="Sumoy L."/>
        </authorList>
    </citation>
    <scope>NUCLEOTIDE SEQUENCE [LARGE SCALE GENOMIC DNA]</scope>
    <source>
        <strain evidence="1 2">Manresensis</strain>
    </source>
</reference>
<proteinExistence type="predicted"/>
<dbReference type="EMBL" id="JTLZ01000004">
    <property type="protein sequence ID" value="KHO27633.1"/>
    <property type="molecule type" value="Genomic_DNA"/>
</dbReference>